<dbReference type="GO" id="GO:0005737">
    <property type="term" value="C:cytoplasm"/>
    <property type="evidence" value="ECO:0007669"/>
    <property type="project" value="TreeGrafter"/>
</dbReference>
<reference evidence="3" key="2">
    <citation type="submission" date="2022-06" db="UniProtKB">
        <authorList>
            <consortium name="EnsemblMetazoa"/>
        </authorList>
    </citation>
    <scope>IDENTIFICATION</scope>
    <source>
        <strain evidence="3">DF5081</strain>
    </source>
</reference>
<evidence type="ECO:0000313" key="3">
    <source>
        <dbReference type="EnsemblMetazoa" id="CJA11152.1"/>
    </source>
</evidence>
<dbReference type="InterPro" id="IPR036398">
    <property type="entry name" value="CA_dom_sf"/>
</dbReference>
<dbReference type="Gene3D" id="3.10.200.10">
    <property type="entry name" value="Alpha carbonic anhydrase"/>
    <property type="match status" value="1"/>
</dbReference>
<keyword evidence="4" id="KW-1185">Reference proteome</keyword>
<dbReference type="GO" id="GO:0008270">
    <property type="term" value="F:zinc ion binding"/>
    <property type="evidence" value="ECO:0007669"/>
    <property type="project" value="InterPro"/>
</dbReference>
<dbReference type="GO" id="GO:0004089">
    <property type="term" value="F:carbonate dehydratase activity"/>
    <property type="evidence" value="ECO:0007669"/>
    <property type="project" value="InterPro"/>
</dbReference>
<comment type="similarity">
    <text evidence="1">Belongs to the alpha-carbonic anhydrase family.</text>
</comment>
<dbReference type="Proteomes" id="UP000005237">
    <property type="component" value="Unassembled WGS sequence"/>
</dbReference>
<dbReference type="OMA" id="TTEPFRE"/>
<dbReference type="PROSITE" id="PS51144">
    <property type="entry name" value="ALPHA_CA_2"/>
    <property type="match status" value="1"/>
</dbReference>
<dbReference type="InterPro" id="IPR001148">
    <property type="entry name" value="CA_dom"/>
</dbReference>
<proteinExistence type="inferred from homology"/>
<dbReference type="InterPro" id="IPR023561">
    <property type="entry name" value="Carbonic_anhydrase_a-class"/>
</dbReference>
<organism evidence="3 4">
    <name type="scientific">Caenorhabditis japonica</name>
    <dbReference type="NCBI Taxonomy" id="281687"/>
    <lineage>
        <taxon>Eukaryota</taxon>
        <taxon>Metazoa</taxon>
        <taxon>Ecdysozoa</taxon>
        <taxon>Nematoda</taxon>
        <taxon>Chromadorea</taxon>
        <taxon>Rhabditida</taxon>
        <taxon>Rhabditina</taxon>
        <taxon>Rhabditomorpha</taxon>
        <taxon>Rhabditoidea</taxon>
        <taxon>Rhabditidae</taxon>
        <taxon>Peloderinae</taxon>
        <taxon>Caenorhabditis</taxon>
    </lineage>
</organism>
<feature type="domain" description="Alpha-carbonic anhydrase" evidence="2">
    <location>
        <begin position="1"/>
        <end position="120"/>
    </location>
</feature>
<accession>A0A8R1DSL9</accession>
<dbReference type="AlphaFoldDB" id="A0A8R1DSL9"/>
<evidence type="ECO:0000313" key="4">
    <source>
        <dbReference type="Proteomes" id="UP000005237"/>
    </source>
</evidence>
<name>A0A8R1DSL9_CAEJA</name>
<evidence type="ECO:0000256" key="1">
    <source>
        <dbReference type="ARBA" id="ARBA00010718"/>
    </source>
</evidence>
<dbReference type="SUPFAM" id="SSF51069">
    <property type="entry name" value="Carbonic anhydrase"/>
    <property type="match status" value="1"/>
</dbReference>
<dbReference type="EnsemblMetazoa" id="CJA11152.1">
    <property type="protein sequence ID" value="CJA11152.1"/>
    <property type="gene ID" value="WBGene00130356"/>
</dbReference>
<dbReference type="PANTHER" id="PTHR18952">
    <property type="entry name" value="CARBONIC ANHYDRASE"/>
    <property type="match status" value="1"/>
</dbReference>
<reference evidence="4" key="1">
    <citation type="submission" date="2010-08" db="EMBL/GenBank/DDBJ databases">
        <authorList>
            <consortium name="Caenorhabditis japonica Sequencing Consortium"/>
            <person name="Wilson R.K."/>
        </authorList>
    </citation>
    <scope>NUCLEOTIDE SEQUENCE [LARGE SCALE GENOMIC DNA]</scope>
    <source>
        <strain evidence="4">DF5081</strain>
    </source>
</reference>
<protein>
    <submittedName>
        <fullName evidence="3">Alpha-carbonic anhydrase domain-containing protein</fullName>
    </submittedName>
</protein>
<evidence type="ECO:0000259" key="2">
    <source>
        <dbReference type="PROSITE" id="PS51144"/>
    </source>
</evidence>
<dbReference type="Pfam" id="PF00194">
    <property type="entry name" value="Carb_anhydrase"/>
    <property type="match status" value="1"/>
</dbReference>
<sequence length="133" mass="15225">MLQESHDDNTSFGPLINLLPQIIYKGSECKLCSFDFQSFFPAAEKTKEFWMYEGSETTEPFRETVNWIVNRAALPISSHQLDKLREVRAGRYDEESSDKIPMKPLRPIQAAYTRTIQSSFRSAAGAPDLGFRQ</sequence>
<dbReference type="PANTHER" id="PTHR18952:SF176">
    <property type="entry name" value="CARBONIC ANHYDRASE"/>
    <property type="match status" value="1"/>
</dbReference>